<keyword evidence="4" id="KW-0238">DNA-binding</keyword>
<dbReference type="Proteomes" id="UP001501442">
    <property type="component" value="Unassembled WGS sequence"/>
</dbReference>
<evidence type="ECO:0000259" key="7">
    <source>
        <dbReference type="Pfam" id="PF04542"/>
    </source>
</evidence>
<dbReference type="InterPro" id="IPR007627">
    <property type="entry name" value="RNA_pol_sigma70_r2"/>
</dbReference>
<dbReference type="Pfam" id="PF04542">
    <property type="entry name" value="Sigma70_r2"/>
    <property type="match status" value="1"/>
</dbReference>
<dbReference type="InterPro" id="IPR014284">
    <property type="entry name" value="RNA_pol_sigma-70_dom"/>
</dbReference>
<comment type="caution">
    <text evidence="9">The sequence shown here is derived from an EMBL/GenBank/DDBJ whole genome shotgun (WGS) entry which is preliminary data.</text>
</comment>
<dbReference type="PANTHER" id="PTHR43133:SF57">
    <property type="entry name" value="RNA POLYMERASE SIGMA-70 FACTOR"/>
    <property type="match status" value="1"/>
</dbReference>
<dbReference type="InterPro" id="IPR013324">
    <property type="entry name" value="RNA_pol_sigma_r3/r4-like"/>
</dbReference>
<evidence type="ECO:0000256" key="2">
    <source>
        <dbReference type="ARBA" id="ARBA00023015"/>
    </source>
</evidence>
<proteinExistence type="inferred from homology"/>
<dbReference type="SUPFAM" id="SSF88659">
    <property type="entry name" value="Sigma3 and sigma4 domains of RNA polymerase sigma factors"/>
    <property type="match status" value="1"/>
</dbReference>
<feature type="domain" description="RNA polymerase sigma-70 region 2" evidence="7">
    <location>
        <begin position="41"/>
        <end position="104"/>
    </location>
</feature>
<evidence type="ECO:0000256" key="5">
    <source>
        <dbReference type="ARBA" id="ARBA00023163"/>
    </source>
</evidence>
<evidence type="ECO:0000313" key="10">
    <source>
        <dbReference type="Proteomes" id="UP001501442"/>
    </source>
</evidence>
<feature type="domain" description="RNA polymerase sigma-70 region 4" evidence="8">
    <location>
        <begin position="139"/>
        <end position="183"/>
    </location>
</feature>
<dbReference type="InterPro" id="IPR036388">
    <property type="entry name" value="WH-like_DNA-bd_sf"/>
</dbReference>
<evidence type="ECO:0000256" key="6">
    <source>
        <dbReference type="SAM" id="MobiDB-lite"/>
    </source>
</evidence>
<protein>
    <submittedName>
        <fullName evidence="9">Sigma-70 family RNA polymerase sigma factor</fullName>
    </submittedName>
</protein>
<evidence type="ECO:0000259" key="8">
    <source>
        <dbReference type="Pfam" id="PF04545"/>
    </source>
</evidence>
<dbReference type="RefSeq" id="WP_345430081.1">
    <property type="nucleotide sequence ID" value="NZ_BAABHK010000002.1"/>
</dbReference>
<dbReference type="InterPro" id="IPR007630">
    <property type="entry name" value="RNA_pol_sigma70_r4"/>
</dbReference>
<comment type="similarity">
    <text evidence="1">Belongs to the sigma-70 factor family. ECF subfamily.</text>
</comment>
<keyword evidence="10" id="KW-1185">Reference proteome</keyword>
<evidence type="ECO:0000256" key="4">
    <source>
        <dbReference type="ARBA" id="ARBA00023125"/>
    </source>
</evidence>
<dbReference type="InterPro" id="IPR039425">
    <property type="entry name" value="RNA_pol_sigma-70-like"/>
</dbReference>
<dbReference type="CDD" id="cd06171">
    <property type="entry name" value="Sigma70_r4"/>
    <property type="match status" value="1"/>
</dbReference>
<keyword evidence="2" id="KW-0805">Transcription regulation</keyword>
<keyword evidence="5" id="KW-0804">Transcription</keyword>
<dbReference type="EMBL" id="BAABHK010000002">
    <property type="protein sequence ID" value="GAA4622872.1"/>
    <property type="molecule type" value="Genomic_DNA"/>
</dbReference>
<organism evidence="9 10">
    <name type="scientific">Actinoallomurus vinaceus</name>
    <dbReference type="NCBI Taxonomy" id="1080074"/>
    <lineage>
        <taxon>Bacteria</taxon>
        <taxon>Bacillati</taxon>
        <taxon>Actinomycetota</taxon>
        <taxon>Actinomycetes</taxon>
        <taxon>Streptosporangiales</taxon>
        <taxon>Thermomonosporaceae</taxon>
        <taxon>Actinoallomurus</taxon>
    </lineage>
</organism>
<evidence type="ECO:0000313" key="9">
    <source>
        <dbReference type="EMBL" id="GAA4622872.1"/>
    </source>
</evidence>
<accession>A0ABP8U864</accession>
<name>A0ABP8U864_9ACTN</name>
<evidence type="ECO:0000256" key="3">
    <source>
        <dbReference type="ARBA" id="ARBA00023082"/>
    </source>
</evidence>
<dbReference type="PANTHER" id="PTHR43133">
    <property type="entry name" value="RNA POLYMERASE ECF-TYPE SIGMA FACTO"/>
    <property type="match status" value="1"/>
</dbReference>
<dbReference type="Gene3D" id="1.10.10.10">
    <property type="entry name" value="Winged helix-like DNA-binding domain superfamily/Winged helix DNA-binding domain"/>
    <property type="match status" value="1"/>
</dbReference>
<dbReference type="NCBIfam" id="TIGR02937">
    <property type="entry name" value="sigma70-ECF"/>
    <property type="match status" value="1"/>
</dbReference>
<dbReference type="SUPFAM" id="SSF88946">
    <property type="entry name" value="Sigma2 domain of RNA polymerase sigma factors"/>
    <property type="match status" value="1"/>
</dbReference>
<evidence type="ECO:0000256" key="1">
    <source>
        <dbReference type="ARBA" id="ARBA00010641"/>
    </source>
</evidence>
<sequence>MNRWIPGRRERPGPDAETPPEPRTPLRLVEGETYTGWEAIYLDNVHRIYRLMFSKVGNRPDAEDLTAEVFLSALRPLRTSASVGEVRAYLLATARSVLAAHWRRTLGQEITAIDIERVAADFGRPPEAGRSAERVAGILAALPDRYRRVLELRFLRSYTIREAARELGVSVGNAKVLQHRALRLAAEVVREDHSDDRMGR</sequence>
<keyword evidence="3" id="KW-0731">Sigma factor</keyword>
<gene>
    <name evidence="9" type="ORF">GCM10023196_016790</name>
</gene>
<dbReference type="Gene3D" id="1.10.1740.10">
    <property type="match status" value="1"/>
</dbReference>
<reference evidence="10" key="1">
    <citation type="journal article" date="2019" name="Int. J. Syst. Evol. Microbiol.">
        <title>The Global Catalogue of Microorganisms (GCM) 10K type strain sequencing project: providing services to taxonomists for standard genome sequencing and annotation.</title>
        <authorList>
            <consortium name="The Broad Institute Genomics Platform"/>
            <consortium name="The Broad Institute Genome Sequencing Center for Infectious Disease"/>
            <person name="Wu L."/>
            <person name="Ma J."/>
        </authorList>
    </citation>
    <scope>NUCLEOTIDE SEQUENCE [LARGE SCALE GENOMIC DNA]</scope>
    <source>
        <strain evidence="10">JCM 17939</strain>
    </source>
</reference>
<dbReference type="Pfam" id="PF04545">
    <property type="entry name" value="Sigma70_r4"/>
    <property type="match status" value="1"/>
</dbReference>
<dbReference type="InterPro" id="IPR013325">
    <property type="entry name" value="RNA_pol_sigma_r2"/>
</dbReference>
<feature type="region of interest" description="Disordered" evidence="6">
    <location>
        <begin position="1"/>
        <end position="26"/>
    </location>
</feature>